<keyword evidence="1" id="KW-0472">Membrane</keyword>
<sequence length="145" mass="17272">MVYNENLKKTSIDEIDLYEPYLWTFKIKHLCYPIAVIFMIGDSIEFFLTQTNYFGRHEPFYSQVEIPTNYTLQTISLIVGLFFIYGVFKEKSTPIAIFLWTVLEVNILYVILYTYKSISDMVDWRERIKFSEQFYGGLLILIIIL</sequence>
<evidence type="ECO:0000313" key="3">
    <source>
        <dbReference type="EMBL" id="SSX17677.1"/>
    </source>
</evidence>
<evidence type="ECO:0000256" key="1">
    <source>
        <dbReference type="SAM" id="Phobius"/>
    </source>
</evidence>
<dbReference type="VEuPathDB" id="VectorBase:CSON002917"/>
<dbReference type="AlphaFoldDB" id="A0A336JYM7"/>
<dbReference type="EMBL" id="UFQT01000014">
    <property type="protein sequence ID" value="SSX17677.1"/>
    <property type="molecule type" value="Genomic_DNA"/>
</dbReference>
<protein>
    <submittedName>
        <fullName evidence="2">CSON002917 protein</fullName>
    </submittedName>
</protein>
<keyword evidence="1" id="KW-0812">Transmembrane</keyword>
<dbReference type="EMBL" id="UFQS01000014">
    <property type="protein sequence ID" value="SSW97291.1"/>
    <property type="molecule type" value="Genomic_DNA"/>
</dbReference>
<feature type="transmembrane region" description="Helical" evidence="1">
    <location>
        <begin position="30"/>
        <end position="50"/>
    </location>
</feature>
<gene>
    <name evidence="2" type="primary">CSON002917</name>
</gene>
<reference evidence="2" key="1">
    <citation type="submission" date="2018-04" db="EMBL/GenBank/DDBJ databases">
        <authorList>
            <person name="Go L.Y."/>
            <person name="Mitchell J.A."/>
        </authorList>
    </citation>
    <scope>NUCLEOTIDE SEQUENCE</scope>
    <source>
        <tissue evidence="2">Whole organism</tissue>
    </source>
</reference>
<name>A0A336JYM7_CULSO</name>
<feature type="transmembrane region" description="Helical" evidence="1">
    <location>
        <begin position="95"/>
        <end position="115"/>
    </location>
</feature>
<keyword evidence="1" id="KW-1133">Transmembrane helix</keyword>
<evidence type="ECO:0000313" key="2">
    <source>
        <dbReference type="EMBL" id="SSW97291.1"/>
    </source>
</evidence>
<organism evidence="2">
    <name type="scientific">Culicoides sonorensis</name>
    <name type="common">Biting midge</name>
    <dbReference type="NCBI Taxonomy" id="179676"/>
    <lineage>
        <taxon>Eukaryota</taxon>
        <taxon>Metazoa</taxon>
        <taxon>Ecdysozoa</taxon>
        <taxon>Arthropoda</taxon>
        <taxon>Hexapoda</taxon>
        <taxon>Insecta</taxon>
        <taxon>Pterygota</taxon>
        <taxon>Neoptera</taxon>
        <taxon>Endopterygota</taxon>
        <taxon>Diptera</taxon>
        <taxon>Nematocera</taxon>
        <taxon>Chironomoidea</taxon>
        <taxon>Ceratopogonidae</taxon>
        <taxon>Ceratopogoninae</taxon>
        <taxon>Culicoides</taxon>
        <taxon>Monoculicoides</taxon>
    </lineage>
</organism>
<feature type="transmembrane region" description="Helical" evidence="1">
    <location>
        <begin position="70"/>
        <end position="88"/>
    </location>
</feature>
<proteinExistence type="predicted"/>
<reference evidence="3" key="2">
    <citation type="submission" date="2018-07" db="EMBL/GenBank/DDBJ databases">
        <authorList>
            <person name="Quirk P.G."/>
            <person name="Krulwich T.A."/>
        </authorList>
    </citation>
    <scope>NUCLEOTIDE SEQUENCE</scope>
</reference>
<accession>A0A336JYM7</accession>